<protein>
    <submittedName>
        <fullName evidence="1">Uncharacterized protein</fullName>
    </submittedName>
</protein>
<reference evidence="1" key="1">
    <citation type="submission" date="2019-11" db="EMBL/GenBank/DDBJ databases">
        <title>Spread of Macrolides and rifampicin resistant Rhodococcus equi in clinical isolates in the USA.</title>
        <authorList>
            <person name="Alvarez-Narvaez S."/>
            <person name="Huber L."/>
            <person name="Cohen N.D."/>
            <person name="Slovis N."/>
            <person name="Greiter M."/>
            <person name="Giguere S."/>
            <person name="Hart K."/>
        </authorList>
    </citation>
    <scope>NUCLEOTIDE SEQUENCE</scope>
    <source>
        <strain evidence="1">Lh_5</strain>
    </source>
</reference>
<sequence length="219" mass="24856">MLSKSLLGREKGVVVEDRAELMAMADSFDQFVADAIDVKYQGTPEPFVDMMRIRTWNLCEFVDALVAGGYPPERLEGAVIRAFDLKLQFYYLVEVDLGIYNQAYSAALDANGLTYETATPNLLLTRLSLDQNLIGKMRILWERLMNLVYFVETGKEIPGKSKKGKFFTWIDNDAPHKWSWLGGFSGRSSRMTIGSVLRNSTRTRLCARRYTNAGWTPTN</sequence>
<name>A0AAE2W2P8_RHOHA</name>
<proteinExistence type="predicted"/>
<comment type="caution">
    <text evidence="1">The sequence shown here is derived from an EMBL/GenBank/DDBJ whole genome shotgun (WGS) entry which is preliminary data.</text>
</comment>
<gene>
    <name evidence="1" type="ORF">GS551_01405</name>
</gene>
<accession>A0AAE2W2P8</accession>
<dbReference type="Proteomes" id="UP000706122">
    <property type="component" value="Unassembled WGS sequence"/>
</dbReference>
<dbReference type="AlphaFoldDB" id="A0AAE2W2P8"/>
<organism evidence="1 2">
    <name type="scientific">Rhodococcus hoagii</name>
    <name type="common">Corynebacterium equii</name>
    <dbReference type="NCBI Taxonomy" id="43767"/>
    <lineage>
        <taxon>Bacteria</taxon>
        <taxon>Bacillati</taxon>
        <taxon>Actinomycetota</taxon>
        <taxon>Actinomycetes</taxon>
        <taxon>Mycobacteriales</taxon>
        <taxon>Nocardiaceae</taxon>
        <taxon>Prescottella</taxon>
    </lineage>
</organism>
<evidence type="ECO:0000313" key="1">
    <source>
        <dbReference type="EMBL" id="MBM4712862.1"/>
    </source>
</evidence>
<dbReference type="EMBL" id="WUYC01000001">
    <property type="protein sequence ID" value="MBM4712862.1"/>
    <property type="molecule type" value="Genomic_DNA"/>
</dbReference>
<evidence type="ECO:0000313" key="2">
    <source>
        <dbReference type="Proteomes" id="UP000706122"/>
    </source>
</evidence>